<dbReference type="PANTHER" id="PTHR36517:SF1">
    <property type="entry name" value="C6 DOMAIN-CONTAINING PROTEIN-RELATED"/>
    <property type="match status" value="1"/>
</dbReference>
<feature type="domain" description="DUF281" evidence="2">
    <location>
        <begin position="157"/>
        <end position="212"/>
    </location>
</feature>
<organism evidence="3 4">
    <name type="scientific">Caenorhabditis nigoni</name>
    <dbReference type="NCBI Taxonomy" id="1611254"/>
    <lineage>
        <taxon>Eukaryota</taxon>
        <taxon>Metazoa</taxon>
        <taxon>Ecdysozoa</taxon>
        <taxon>Nematoda</taxon>
        <taxon>Chromadorea</taxon>
        <taxon>Rhabditida</taxon>
        <taxon>Rhabditina</taxon>
        <taxon>Rhabditomorpha</taxon>
        <taxon>Rhabditoidea</taxon>
        <taxon>Rhabditidae</taxon>
        <taxon>Peloderinae</taxon>
        <taxon>Caenorhabditis</taxon>
    </lineage>
</organism>
<evidence type="ECO:0000259" key="2">
    <source>
        <dbReference type="Pfam" id="PF03436"/>
    </source>
</evidence>
<comment type="caution">
    <text evidence="3">The sequence shown here is derived from an EMBL/GenBank/DDBJ whole genome shotgun (WGS) entry which is preliminary data.</text>
</comment>
<dbReference type="AlphaFoldDB" id="A0A2G5VM93"/>
<dbReference type="Proteomes" id="UP000230233">
    <property type="component" value="Chromosome I"/>
</dbReference>
<gene>
    <name evidence="3" type="primary">Cnig_chr_I.g2748</name>
    <name evidence="3" type="ORF">B9Z55_002748</name>
</gene>
<dbReference type="InterPro" id="IPR005098">
    <property type="entry name" value="DUF281"/>
</dbReference>
<reference evidence="4" key="1">
    <citation type="submission" date="2017-10" db="EMBL/GenBank/DDBJ databases">
        <title>Rapid genome shrinkage in a self-fertile nematode reveals novel sperm competition proteins.</title>
        <authorList>
            <person name="Yin D."/>
            <person name="Schwarz E.M."/>
            <person name="Thomas C.G."/>
            <person name="Felde R.L."/>
            <person name="Korf I.F."/>
            <person name="Cutter A.D."/>
            <person name="Schartner C.M."/>
            <person name="Ralston E.J."/>
            <person name="Meyer B.J."/>
            <person name="Haag E.S."/>
        </authorList>
    </citation>
    <scope>NUCLEOTIDE SEQUENCE [LARGE SCALE GENOMIC DNA]</scope>
    <source>
        <strain evidence="4">JU1422</strain>
    </source>
</reference>
<keyword evidence="1" id="KW-0732">Signal</keyword>
<protein>
    <recommendedName>
        <fullName evidence="2">DUF281 domain-containing protein</fullName>
    </recommendedName>
</protein>
<evidence type="ECO:0000313" key="4">
    <source>
        <dbReference type="Proteomes" id="UP000230233"/>
    </source>
</evidence>
<sequence>MLPFLFLFFLFTPSESCLKVNYPKCDCKFLALDDSNLEENSGKFYSELSSNPMKAPVITIEDCGVTAICEDAGFSLVVIDEDQMTTFGEYEATGFCNPLTQKWQISEDAGFKSFSRLNAVCIGQEKKCNTCNSMDEIIRDGGNEVMPISYEEKENSDGCKTANITCSVADGWDCPMVGVWALVGPEDVQVITDQYSKSSASSSLTCSDDGQYTYGDLKPTSVACITPLCTPKPTRPSDCCTTDGIYRNSGDDDIVELHIEDIITDGRCRWGNATCLIKDNYVCENVNIVGANDGYNMSINIQLTPNSASTLLDCTDEGYRGIVIGQLTDLWCQYENCRPA</sequence>
<dbReference type="Pfam" id="PF03436">
    <property type="entry name" value="DUF281"/>
    <property type="match status" value="1"/>
</dbReference>
<proteinExistence type="predicted"/>
<dbReference type="PANTHER" id="PTHR36517">
    <property type="entry name" value="PROTEIN CBG25732"/>
    <property type="match status" value="1"/>
</dbReference>
<evidence type="ECO:0000256" key="1">
    <source>
        <dbReference type="SAM" id="SignalP"/>
    </source>
</evidence>
<evidence type="ECO:0000313" key="3">
    <source>
        <dbReference type="EMBL" id="PIC52781.1"/>
    </source>
</evidence>
<feature type="signal peptide" evidence="1">
    <location>
        <begin position="1"/>
        <end position="16"/>
    </location>
</feature>
<feature type="chain" id="PRO_5013862232" description="DUF281 domain-containing protein" evidence="1">
    <location>
        <begin position="17"/>
        <end position="340"/>
    </location>
</feature>
<accession>A0A2G5VM93</accession>
<dbReference type="EMBL" id="PDUG01000001">
    <property type="protein sequence ID" value="PIC52781.1"/>
    <property type="molecule type" value="Genomic_DNA"/>
</dbReference>
<name>A0A2G5VM93_9PELO</name>
<keyword evidence="4" id="KW-1185">Reference proteome</keyword>